<keyword evidence="1" id="KW-1133">Transmembrane helix</keyword>
<reference evidence="2" key="1">
    <citation type="submission" date="2020-08" db="EMBL/GenBank/DDBJ databases">
        <authorList>
            <person name="Cejkova D."/>
            <person name="Kubasova T."/>
            <person name="Jahodarova E."/>
            <person name="Rychlik I."/>
        </authorList>
    </citation>
    <scope>NUCLEOTIDE SEQUENCE</scope>
    <source>
        <strain evidence="2">An582</strain>
    </source>
</reference>
<feature type="transmembrane region" description="Helical" evidence="1">
    <location>
        <begin position="21"/>
        <end position="49"/>
    </location>
</feature>
<reference evidence="2" key="2">
    <citation type="journal article" date="2021" name="Sci. Rep.">
        <title>The distribution of antibiotic resistance genes in chicken gut microbiota commensals.</title>
        <authorList>
            <person name="Juricova H."/>
            <person name="Matiasovicova J."/>
            <person name="Kubasova T."/>
            <person name="Cejkova D."/>
            <person name="Rychlik I."/>
        </authorList>
    </citation>
    <scope>NUCLEOTIDE SEQUENCE</scope>
    <source>
        <strain evidence="2">An582</strain>
    </source>
</reference>
<protein>
    <submittedName>
        <fullName evidence="2">Uncharacterized protein</fullName>
    </submittedName>
</protein>
<organism evidence="2 3">
    <name type="scientific">Mordavella massiliensis</name>
    <dbReference type="NCBI Taxonomy" id="1871024"/>
    <lineage>
        <taxon>Bacteria</taxon>
        <taxon>Bacillati</taxon>
        <taxon>Bacillota</taxon>
        <taxon>Clostridia</taxon>
        <taxon>Eubacteriales</taxon>
        <taxon>Clostridiaceae</taxon>
        <taxon>Mordavella</taxon>
    </lineage>
</organism>
<name>A0A939BHY5_9CLOT</name>
<sequence>MRKGIKNRSRRARRRERLYSLAVDVLDISLGTVLIWGPILLALITGGLIGALGL</sequence>
<comment type="caution">
    <text evidence="2">The sequence shown here is derived from an EMBL/GenBank/DDBJ whole genome shotgun (WGS) entry which is preliminary data.</text>
</comment>
<gene>
    <name evidence="2" type="ORF">H6A20_11775</name>
</gene>
<dbReference type="EMBL" id="JACJKS010000023">
    <property type="protein sequence ID" value="MBM6949316.1"/>
    <property type="molecule type" value="Genomic_DNA"/>
</dbReference>
<keyword evidence="1" id="KW-0812">Transmembrane</keyword>
<dbReference type="Proteomes" id="UP000705508">
    <property type="component" value="Unassembled WGS sequence"/>
</dbReference>
<dbReference type="RefSeq" id="WP_204907318.1">
    <property type="nucleotide sequence ID" value="NZ_JACJKS010000023.1"/>
</dbReference>
<evidence type="ECO:0000313" key="2">
    <source>
        <dbReference type="EMBL" id="MBM6949316.1"/>
    </source>
</evidence>
<accession>A0A939BHY5</accession>
<evidence type="ECO:0000256" key="1">
    <source>
        <dbReference type="SAM" id="Phobius"/>
    </source>
</evidence>
<keyword evidence="1" id="KW-0472">Membrane</keyword>
<evidence type="ECO:0000313" key="3">
    <source>
        <dbReference type="Proteomes" id="UP000705508"/>
    </source>
</evidence>
<dbReference type="AlphaFoldDB" id="A0A939BHY5"/>
<proteinExistence type="predicted"/>